<evidence type="ECO:0000256" key="8">
    <source>
        <dbReference type="RuleBase" id="RU000528"/>
    </source>
</evidence>
<keyword evidence="7 8" id="KW-0544">Nucleosome core</keyword>
<evidence type="ECO:0000256" key="7">
    <source>
        <dbReference type="ARBA" id="ARBA00023269"/>
    </source>
</evidence>
<dbReference type="STRING" id="63057.A0A2P5EC70"/>
<dbReference type="GO" id="GO:0003677">
    <property type="term" value="F:DNA binding"/>
    <property type="evidence" value="ECO:0007669"/>
    <property type="project" value="UniProtKB-KW"/>
</dbReference>
<evidence type="ECO:0000256" key="4">
    <source>
        <dbReference type="ARBA" id="ARBA00022454"/>
    </source>
</evidence>
<protein>
    <recommendedName>
        <fullName evidence="8">Histone H4</fullName>
    </recommendedName>
</protein>
<dbReference type="SUPFAM" id="SSF47113">
    <property type="entry name" value="Histone-fold"/>
    <property type="match status" value="1"/>
</dbReference>
<dbReference type="Proteomes" id="UP000237000">
    <property type="component" value="Unassembled WGS sequence"/>
</dbReference>
<comment type="subcellular location">
    <subcellularLocation>
        <location evidence="2">Chromosome</location>
    </subcellularLocation>
    <subcellularLocation>
        <location evidence="1">Nucleus</location>
    </subcellularLocation>
</comment>
<dbReference type="InterPro" id="IPR009072">
    <property type="entry name" value="Histone-fold"/>
</dbReference>
<evidence type="ECO:0000256" key="2">
    <source>
        <dbReference type="ARBA" id="ARBA00004286"/>
    </source>
</evidence>
<proteinExistence type="inferred from homology"/>
<evidence type="ECO:0000256" key="1">
    <source>
        <dbReference type="ARBA" id="ARBA00004123"/>
    </source>
</evidence>
<dbReference type="SMART" id="SM00417">
    <property type="entry name" value="H4"/>
    <property type="match status" value="1"/>
</dbReference>
<comment type="similarity">
    <text evidence="3 8">Belongs to the histone H4 family.</text>
</comment>
<dbReference type="AlphaFoldDB" id="A0A2P5EC70"/>
<sequence length="85" mass="9728">MKPEGVAREVRFKYDTVESFEITSMESRIYEETRGVFKIFLEKIVCDVVTYTKLARRKIAAAMDVIHALKMQGKTPLENGCVTPL</sequence>
<dbReference type="GO" id="GO:0005634">
    <property type="term" value="C:nucleus"/>
    <property type="evidence" value="ECO:0007669"/>
    <property type="project" value="UniProtKB-SubCell"/>
</dbReference>
<reference evidence="10" key="1">
    <citation type="submission" date="2016-06" db="EMBL/GenBank/DDBJ databases">
        <title>Parallel loss of symbiosis genes in relatives of nitrogen-fixing non-legume Parasponia.</title>
        <authorList>
            <person name="Van Velzen R."/>
            <person name="Holmer R."/>
            <person name="Bu F."/>
            <person name="Rutten L."/>
            <person name="Van Zeijl A."/>
            <person name="Liu W."/>
            <person name="Santuari L."/>
            <person name="Cao Q."/>
            <person name="Sharma T."/>
            <person name="Shen D."/>
            <person name="Roswanjaya Y."/>
            <person name="Wardhani T."/>
            <person name="Kalhor M.S."/>
            <person name="Jansen J."/>
            <person name="Van den Hoogen J."/>
            <person name="Gungor B."/>
            <person name="Hartog M."/>
            <person name="Hontelez J."/>
            <person name="Verver J."/>
            <person name="Yang W.-C."/>
            <person name="Schijlen E."/>
            <person name="Repin R."/>
            <person name="Schilthuizen M."/>
            <person name="Schranz E."/>
            <person name="Heidstra R."/>
            <person name="Miyata K."/>
            <person name="Fedorova E."/>
            <person name="Kohlen W."/>
            <person name="Bisseling T."/>
            <person name="Smit S."/>
            <person name="Geurts R."/>
        </authorList>
    </citation>
    <scope>NUCLEOTIDE SEQUENCE [LARGE SCALE GENOMIC DNA]</scope>
    <source>
        <strain evidence="10">cv. RG33-2</strain>
    </source>
</reference>
<dbReference type="EMBL" id="JXTC01000183">
    <property type="protein sequence ID" value="PON83137.1"/>
    <property type="molecule type" value="Genomic_DNA"/>
</dbReference>
<keyword evidence="4 8" id="KW-0158">Chromosome</keyword>
<organism evidence="9 10">
    <name type="scientific">Trema orientale</name>
    <name type="common">Charcoal tree</name>
    <name type="synonym">Celtis orientalis</name>
    <dbReference type="NCBI Taxonomy" id="63057"/>
    <lineage>
        <taxon>Eukaryota</taxon>
        <taxon>Viridiplantae</taxon>
        <taxon>Streptophyta</taxon>
        <taxon>Embryophyta</taxon>
        <taxon>Tracheophyta</taxon>
        <taxon>Spermatophyta</taxon>
        <taxon>Magnoliopsida</taxon>
        <taxon>eudicotyledons</taxon>
        <taxon>Gunneridae</taxon>
        <taxon>Pentapetalae</taxon>
        <taxon>rosids</taxon>
        <taxon>fabids</taxon>
        <taxon>Rosales</taxon>
        <taxon>Cannabaceae</taxon>
        <taxon>Trema</taxon>
    </lineage>
</organism>
<evidence type="ECO:0000313" key="10">
    <source>
        <dbReference type="Proteomes" id="UP000237000"/>
    </source>
</evidence>
<comment type="caution">
    <text evidence="9">The sequence shown here is derived from an EMBL/GenBank/DDBJ whole genome shotgun (WGS) entry which is preliminary data.</text>
</comment>
<evidence type="ECO:0000313" key="9">
    <source>
        <dbReference type="EMBL" id="PON83137.1"/>
    </source>
</evidence>
<dbReference type="GO" id="GO:0030527">
    <property type="term" value="F:structural constituent of chromatin"/>
    <property type="evidence" value="ECO:0007669"/>
    <property type="project" value="InterPro"/>
</dbReference>
<keyword evidence="10" id="KW-1185">Reference proteome</keyword>
<name>A0A2P5EC70_TREOI</name>
<dbReference type="InterPro" id="IPR001951">
    <property type="entry name" value="Histone_H4"/>
</dbReference>
<dbReference type="PRINTS" id="PR00623">
    <property type="entry name" value="HISTONEH4"/>
</dbReference>
<dbReference type="GO" id="GO:0000786">
    <property type="term" value="C:nucleosome"/>
    <property type="evidence" value="ECO:0007669"/>
    <property type="project" value="UniProtKB-KW"/>
</dbReference>
<accession>A0A2P5EC70</accession>
<evidence type="ECO:0000256" key="5">
    <source>
        <dbReference type="ARBA" id="ARBA00023125"/>
    </source>
</evidence>
<comment type="subunit">
    <text evidence="8">The nucleosome is a histone octamer containing two molecules each of H2A, H2B, H3 and H4 assembled in one H3-H4 heterotetramer and two H2A-H2B heterodimers. The octamer wraps approximately 147 bp of DNA.</text>
</comment>
<evidence type="ECO:0000256" key="3">
    <source>
        <dbReference type="ARBA" id="ARBA00006564"/>
    </source>
</evidence>
<dbReference type="InParanoid" id="A0A2P5EC70"/>
<evidence type="ECO:0000256" key="6">
    <source>
        <dbReference type="ARBA" id="ARBA00023242"/>
    </source>
</evidence>
<keyword evidence="5 8" id="KW-0238">DNA-binding</keyword>
<dbReference type="GO" id="GO:0046982">
    <property type="term" value="F:protein heterodimerization activity"/>
    <property type="evidence" value="ECO:0007669"/>
    <property type="project" value="InterPro"/>
</dbReference>
<dbReference type="Gene3D" id="1.10.20.10">
    <property type="entry name" value="Histone, subunit A"/>
    <property type="match status" value="1"/>
</dbReference>
<gene>
    <name evidence="9" type="ORF">TorRG33x02_211110</name>
</gene>
<dbReference type="OrthoDB" id="986549at2759"/>
<dbReference type="PANTHER" id="PTHR10484">
    <property type="entry name" value="HISTONE H4"/>
    <property type="match status" value="1"/>
</dbReference>
<keyword evidence="6 8" id="KW-0539">Nucleus</keyword>
<comment type="function">
    <text evidence="8">Core component of nucleosome. Nucleosomes wrap and compact DNA into chromatin, limiting DNA accessibility to the cellular machineries which require DNA as a template. Histones thereby play a central role in transcription regulation, DNA repair, DNA replication and chromosomal stability. DNA accessibility is regulated via a complex set of post-translational modifications of histones, also called histone code, and nucleosome remodeling.</text>
</comment>